<comment type="caution">
    <text evidence="1">The sequence shown here is derived from an EMBL/GenBank/DDBJ whole genome shotgun (WGS) entry which is preliminary data.</text>
</comment>
<reference evidence="1" key="1">
    <citation type="submission" date="2022-04" db="EMBL/GenBank/DDBJ databases">
        <title>Roseibium sp. CAU 1639 isolated from mud.</title>
        <authorList>
            <person name="Kim W."/>
        </authorList>
    </citation>
    <scope>NUCLEOTIDE SEQUENCE</scope>
    <source>
        <strain evidence="1">CAU 1639</strain>
    </source>
</reference>
<evidence type="ECO:0000313" key="2">
    <source>
        <dbReference type="Proteomes" id="UP001431221"/>
    </source>
</evidence>
<sequence>MDASPEIAHPETDAMMPVGEDIASSGIVVQAHRPDPVRSTPLMVAVGHAIRAVRDETRALRADPTLDLKAFEYGKSQALLDLMRARALVPPASYSDELKAELAEFKSVLEENVGLLELHMNAVSEVVQLMSRTMIDFDSDGTYQAPFPERAR</sequence>
<organism evidence="1 2">
    <name type="scientific">Roseibium sediminicola</name>
    <dbReference type="NCBI Taxonomy" id="2933272"/>
    <lineage>
        <taxon>Bacteria</taxon>
        <taxon>Pseudomonadati</taxon>
        <taxon>Pseudomonadota</taxon>
        <taxon>Alphaproteobacteria</taxon>
        <taxon>Hyphomicrobiales</taxon>
        <taxon>Stappiaceae</taxon>
        <taxon>Roseibium</taxon>
    </lineage>
</organism>
<dbReference type="RefSeq" id="WP_248150914.1">
    <property type="nucleotide sequence ID" value="NZ_JALNMJ010000002.1"/>
</dbReference>
<accession>A0ABT0GPF3</accession>
<dbReference type="EMBL" id="JALNMJ010000002">
    <property type="protein sequence ID" value="MCK7611298.1"/>
    <property type="molecule type" value="Genomic_DNA"/>
</dbReference>
<protein>
    <recommendedName>
        <fullName evidence="3">FlgN protein</fullName>
    </recommendedName>
</protein>
<evidence type="ECO:0000313" key="1">
    <source>
        <dbReference type="EMBL" id="MCK7611298.1"/>
    </source>
</evidence>
<proteinExistence type="predicted"/>
<evidence type="ECO:0008006" key="3">
    <source>
        <dbReference type="Google" id="ProtNLM"/>
    </source>
</evidence>
<name>A0ABT0GPF3_9HYPH</name>
<keyword evidence="2" id="KW-1185">Reference proteome</keyword>
<gene>
    <name evidence="1" type="ORF">M0H32_03920</name>
</gene>
<dbReference type="Proteomes" id="UP001431221">
    <property type="component" value="Unassembled WGS sequence"/>
</dbReference>